<feature type="region of interest" description="Disordered" evidence="1">
    <location>
        <begin position="1262"/>
        <end position="1283"/>
    </location>
</feature>
<feature type="compositionally biased region" description="Acidic residues" evidence="1">
    <location>
        <begin position="420"/>
        <end position="434"/>
    </location>
</feature>
<feature type="region of interest" description="Disordered" evidence="1">
    <location>
        <begin position="906"/>
        <end position="928"/>
    </location>
</feature>
<name>A0AAW1Q2P8_9CHLO</name>
<feature type="compositionally biased region" description="Low complexity" evidence="1">
    <location>
        <begin position="597"/>
        <end position="612"/>
    </location>
</feature>
<dbReference type="Gene3D" id="2.130.10.10">
    <property type="entry name" value="YVTN repeat-like/Quinoprotein amine dehydrogenase"/>
    <property type="match status" value="1"/>
</dbReference>
<keyword evidence="3" id="KW-1185">Reference proteome</keyword>
<feature type="compositionally biased region" description="Polar residues" evidence="1">
    <location>
        <begin position="613"/>
        <end position="624"/>
    </location>
</feature>
<feature type="compositionally biased region" description="Polar residues" evidence="1">
    <location>
        <begin position="635"/>
        <end position="646"/>
    </location>
</feature>
<feature type="region of interest" description="Disordered" evidence="1">
    <location>
        <begin position="541"/>
        <end position="657"/>
    </location>
</feature>
<feature type="compositionally biased region" description="Low complexity" evidence="1">
    <location>
        <begin position="1351"/>
        <end position="1363"/>
    </location>
</feature>
<comment type="caution">
    <text evidence="2">The sequence shown here is derived from an EMBL/GenBank/DDBJ whole genome shotgun (WGS) entry which is preliminary data.</text>
</comment>
<feature type="compositionally biased region" description="Low complexity" evidence="1">
    <location>
        <begin position="544"/>
        <end position="562"/>
    </location>
</feature>
<feature type="region of interest" description="Disordered" evidence="1">
    <location>
        <begin position="1335"/>
        <end position="1371"/>
    </location>
</feature>
<dbReference type="GO" id="GO:0006405">
    <property type="term" value="P:RNA export from nucleus"/>
    <property type="evidence" value="ECO:0007669"/>
    <property type="project" value="InterPro"/>
</dbReference>
<feature type="region of interest" description="Disordered" evidence="1">
    <location>
        <begin position="850"/>
        <end position="894"/>
    </location>
</feature>
<feature type="compositionally biased region" description="Low complexity" evidence="1">
    <location>
        <begin position="1033"/>
        <end position="1044"/>
    </location>
</feature>
<feature type="compositionally biased region" description="Acidic residues" evidence="1">
    <location>
        <begin position="446"/>
        <end position="457"/>
    </location>
</feature>
<dbReference type="InterPro" id="IPR015943">
    <property type="entry name" value="WD40/YVTN_repeat-like_dom_sf"/>
</dbReference>
<feature type="compositionally biased region" description="Polar residues" evidence="1">
    <location>
        <begin position="870"/>
        <end position="881"/>
    </location>
</feature>
<evidence type="ECO:0008006" key="4">
    <source>
        <dbReference type="Google" id="ProtNLM"/>
    </source>
</evidence>
<gene>
    <name evidence="2" type="ORF">WJX72_002240</name>
</gene>
<feature type="region of interest" description="Disordered" evidence="1">
    <location>
        <begin position="384"/>
        <end position="486"/>
    </location>
</feature>
<organism evidence="2 3">
    <name type="scientific">[Myrmecia] bisecta</name>
    <dbReference type="NCBI Taxonomy" id="41462"/>
    <lineage>
        <taxon>Eukaryota</taxon>
        <taxon>Viridiplantae</taxon>
        <taxon>Chlorophyta</taxon>
        <taxon>core chlorophytes</taxon>
        <taxon>Trebouxiophyceae</taxon>
        <taxon>Trebouxiales</taxon>
        <taxon>Trebouxiaceae</taxon>
        <taxon>Myrmecia</taxon>
    </lineage>
</organism>
<feature type="compositionally biased region" description="Polar residues" evidence="1">
    <location>
        <begin position="1335"/>
        <end position="1344"/>
    </location>
</feature>
<sequence length="1529" mass="153184">MPPIKPSKVYEAQEAEDAGYLFRRLGEICFTTAAEEVQQSTLDRGNTRRLAVSARRGVTFFADSQGVYAARTARLLASSVKGTEEEELPAVPAADMAAWDLPEGTELRQFEWRPPSSGLPTGALCTQGGQLLVGKLGAPLKPAPFGSGDVSTLAWSHSGALLALGHGAQVTVLDFSSGQKFSSVIPNQEADGAVQVDTLTWVGPSAVLVAVTELLEDGQEEGDQAPLALLEWTRWDATSKAAPEGLQLASFFPQPVVPEAAASGPYLHAVYLPAWGVVLAAHRKANDEHIRLLEVGNPGSAQSVAVTDEATAIRIPFAMDDADNFVVGLGLDLTSSQVEVPHVSPEHGSLPPAPLLLVATSDGVLRLFTFGSVRRDMRGLVQAPLPLLPPPPGMPGQAAPPVSSEADQMTAAAVKASLPSDDEEDESEGGEEAAEQARAAATALPSEDDLSEEDEEMVTAKPQQQDKAPASTSMRKDGTLTTTTPAAQQAAAAHKTSETVQQPLGFGMPAISHCATAEVAGVGLFGATSGPAAFSWAKPPPSTAGFQAPGPFGPPRLGLFPPATAAQPAHAVLPQPRQPDSQTSHPGLPQVGRGEAQARAAQAAARRQAQAASPGSSLPTSRQASADLDAGQAGESRTGQTASSSQQPPPLATPQSYLQGVSQEAAAMETDFLKSLSETRGLESRSAHVGNQVRQLSQGQDQLRAAIAAQAEQSRRAADALQQAGEQFDVLKQAWKDDKQRVEALRFFQRGETGSGSYPAPQAVLAAAPLEPALAALRVSLAQQTQDLRSKTDDLQEVLQVLEQRSQAGGAALRSTSQDLYKAVNAQTAVARLQVERVEALMESLRDAGLTPALDSGSESEEGEAWGRRSTPTRPTVSACTKPQVFKPVPTGSAWKRAQARATPRMPAWQGMHSPGMESKAGSTDCPSPWQRPGAADLRLRILTKAAGARPPKIRAAAPTAKQLPIPSMAQVAAANQRLAEVTKPPASPSAAAPPAPPPAPSPAVRPAPAPALPTTKPLLPTAKPPPIPSRSQVAAAQAHHAQVLGPRPAQPPAPASTASSSSSQPSAAGSSAGKEAGRPVQAKQPPIPTRSQMAAAQALQARVMGAGGASSSSASSTSSATTASAPTFGLAPAVPPPTVTTSQPAASTSASSAASAVPAVNAALPASFPAFSFSNPQSAGASFGTSLFGNSSAPAPATSSAPVTVGTSSQLAAVPAFSFAGFGASTAPASQAPALPSFASLTGGAASSAAPVPSPTPGIFGAPAASSSAPPSGAPVAGAFGSTAPQTPPVGAFSGFGLTTSSAASMPPAPAAASSPFGKGLGFGSTLASTPGTLAPFGSSTGFGTPPPQQAAQAPFASQSQPAGGGFGASLPQASVFGQAGGGFGQPSALGFGQAASPGFGATAGQPGFGQAASPGFGQAASPGFGQAAMPGFGMGATPGFGSSSGFGSASQPTGFAAAASPGGGFAAAAQQGGGGFGALASQQPSGFGGGGFAAAQNAGGGFGALAAGGSPLGSATPASSAMWQPRK</sequence>
<proteinExistence type="predicted"/>
<dbReference type="InterPro" id="IPR044694">
    <property type="entry name" value="NUP214"/>
</dbReference>
<feature type="compositionally biased region" description="Polar residues" evidence="1">
    <location>
        <begin position="461"/>
        <end position="473"/>
    </location>
</feature>
<feature type="compositionally biased region" description="Low complexity" evidence="1">
    <location>
        <begin position="1056"/>
        <end position="1075"/>
    </location>
</feature>
<feature type="compositionally biased region" description="Low complexity" evidence="1">
    <location>
        <begin position="1110"/>
        <end position="1126"/>
    </location>
</feature>
<feature type="region of interest" description="Disordered" evidence="1">
    <location>
        <begin position="975"/>
        <end position="1147"/>
    </location>
</feature>
<evidence type="ECO:0000256" key="1">
    <source>
        <dbReference type="SAM" id="MobiDB-lite"/>
    </source>
</evidence>
<reference evidence="2 3" key="1">
    <citation type="journal article" date="2024" name="Nat. Commun.">
        <title>Phylogenomics reveals the evolutionary origins of lichenization in chlorophyte algae.</title>
        <authorList>
            <person name="Puginier C."/>
            <person name="Libourel C."/>
            <person name="Otte J."/>
            <person name="Skaloud P."/>
            <person name="Haon M."/>
            <person name="Grisel S."/>
            <person name="Petersen M."/>
            <person name="Berrin J.G."/>
            <person name="Delaux P.M."/>
            <person name="Dal Grande F."/>
            <person name="Keller J."/>
        </authorList>
    </citation>
    <scope>NUCLEOTIDE SEQUENCE [LARGE SCALE GENOMIC DNA]</scope>
    <source>
        <strain evidence="2 3">SAG 2043</strain>
    </source>
</reference>
<feature type="compositionally biased region" description="Low complexity" evidence="1">
    <location>
        <begin position="1013"/>
        <end position="1022"/>
    </location>
</feature>
<protein>
    <recommendedName>
        <fullName evidence="4">Nuclear pore complex protein</fullName>
    </recommendedName>
</protein>
<dbReference type="PANTHER" id="PTHR34418:SF3">
    <property type="entry name" value="NUCLEAR PORE COMPLEX PROTEIN NUP214"/>
    <property type="match status" value="1"/>
</dbReference>
<dbReference type="GO" id="GO:0017056">
    <property type="term" value="F:structural constituent of nuclear pore"/>
    <property type="evidence" value="ECO:0007669"/>
    <property type="project" value="InterPro"/>
</dbReference>
<accession>A0AAW1Q2P8</accession>
<dbReference type="EMBL" id="JALJOR010000006">
    <property type="protein sequence ID" value="KAK9815357.1"/>
    <property type="molecule type" value="Genomic_DNA"/>
</dbReference>
<evidence type="ECO:0000313" key="2">
    <source>
        <dbReference type="EMBL" id="KAK9815357.1"/>
    </source>
</evidence>
<dbReference type="PANTHER" id="PTHR34418">
    <property type="entry name" value="NUCLEAR PORE COMPLEX PROTEIN NUP214 ISOFORM X1"/>
    <property type="match status" value="1"/>
</dbReference>
<dbReference type="Proteomes" id="UP001489004">
    <property type="component" value="Unassembled WGS sequence"/>
</dbReference>
<feature type="compositionally biased region" description="Pro residues" evidence="1">
    <location>
        <begin position="986"/>
        <end position="1012"/>
    </location>
</feature>
<evidence type="ECO:0000313" key="3">
    <source>
        <dbReference type="Proteomes" id="UP001489004"/>
    </source>
</evidence>